<name>A0A0F9R6M5_9ZZZZ</name>
<comment type="caution">
    <text evidence="3">The sequence shown here is derived from an EMBL/GenBank/DDBJ whole genome shotgun (WGS) entry which is preliminary data.</text>
</comment>
<feature type="compositionally biased region" description="Basic and acidic residues" evidence="1">
    <location>
        <begin position="528"/>
        <end position="541"/>
    </location>
</feature>
<feature type="non-terminal residue" evidence="3">
    <location>
        <position position="953"/>
    </location>
</feature>
<dbReference type="InterPro" id="IPR011119">
    <property type="entry name" value="Unchr_helicase_relaxase_TraI"/>
</dbReference>
<dbReference type="Gene3D" id="1.10.3210.40">
    <property type="match status" value="1"/>
</dbReference>
<dbReference type="Pfam" id="PF07514">
    <property type="entry name" value="TraI_2"/>
    <property type="match status" value="1"/>
</dbReference>
<gene>
    <name evidence="3" type="ORF">LCGC14_0633100</name>
</gene>
<evidence type="ECO:0000259" key="2">
    <source>
        <dbReference type="Pfam" id="PF07514"/>
    </source>
</evidence>
<feature type="compositionally biased region" description="Basic and acidic residues" evidence="1">
    <location>
        <begin position="609"/>
        <end position="620"/>
    </location>
</feature>
<feature type="compositionally biased region" description="Polar residues" evidence="1">
    <location>
        <begin position="776"/>
        <end position="785"/>
    </location>
</feature>
<feature type="compositionally biased region" description="Polar residues" evidence="1">
    <location>
        <begin position="501"/>
        <end position="518"/>
    </location>
</feature>
<feature type="domain" description="Uncharacterised" evidence="2">
    <location>
        <begin position="80"/>
        <end position="381"/>
    </location>
</feature>
<feature type="compositionally biased region" description="Basic and acidic residues" evidence="1">
    <location>
        <begin position="919"/>
        <end position="939"/>
    </location>
</feature>
<organism evidence="3">
    <name type="scientific">marine sediment metagenome</name>
    <dbReference type="NCBI Taxonomy" id="412755"/>
    <lineage>
        <taxon>unclassified sequences</taxon>
        <taxon>metagenomes</taxon>
        <taxon>ecological metagenomes</taxon>
    </lineage>
</organism>
<reference evidence="3" key="1">
    <citation type="journal article" date="2015" name="Nature">
        <title>Complex archaea that bridge the gap between prokaryotes and eukaryotes.</title>
        <authorList>
            <person name="Spang A."/>
            <person name="Saw J.H."/>
            <person name="Jorgensen S.L."/>
            <person name="Zaremba-Niedzwiedzka K."/>
            <person name="Martijn J."/>
            <person name="Lind A.E."/>
            <person name="van Eijk R."/>
            <person name="Schleper C."/>
            <person name="Guy L."/>
            <person name="Ettema T.J."/>
        </authorList>
    </citation>
    <scope>NUCLEOTIDE SEQUENCE</scope>
</reference>
<protein>
    <recommendedName>
        <fullName evidence="2">Uncharacterized domain-containing protein</fullName>
    </recommendedName>
</protein>
<dbReference type="EMBL" id="LAZR01001115">
    <property type="protein sequence ID" value="KKN50389.1"/>
    <property type="molecule type" value="Genomic_DNA"/>
</dbReference>
<feature type="region of interest" description="Disordered" evidence="1">
    <location>
        <begin position="915"/>
        <end position="953"/>
    </location>
</feature>
<dbReference type="AlphaFoldDB" id="A0A0F9R6M5"/>
<evidence type="ECO:0000256" key="1">
    <source>
        <dbReference type="SAM" id="MobiDB-lite"/>
    </source>
</evidence>
<feature type="compositionally biased region" description="Polar residues" evidence="1">
    <location>
        <begin position="673"/>
        <end position="683"/>
    </location>
</feature>
<feature type="compositionally biased region" description="Basic and acidic residues" evidence="1">
    <location>
        <begin position="657"/>
        <end position="672"/>
    </location>
</feature>
<dbReference type="NCBIfam" id="NF041494">
    <property type="entry name" value="MobH"/>
    <property type="match status" value="1"/>
</dbReference>
<proteinExistence type="predicted"/>
<evidence type="ECO:0000313" key="3">
    <source>
        <dbReference type="EMBL" id="KKN50389.1"/>
    </source>
</evidence>
<sequence>MAISKLLVALSMLNKIRNIFGGSQGEHRGSRSSLPAVETCSLSLLKKPKTSVPKEWEEIEVYPPMARSLVAEPIDGIIYRNRERILQINEALGLPDDEFDRLMMPVIRNFASFVHLLPSSENHHHRGSGGALKHSLEVAFWSARAAEDVIFCMKGDPATRRKVEPLWRVATCIAGLLHDAGKPIADIEVRDQDGNRWHPLECHLYDWLRNNRIERYFIEWREGRYKRHETFTQRAFDRIVPSEIVTHMMAHDRNIIYRISDAYYGLDDGNHISKIVSWADHESTRRDVAQDVELRTGSDFNYGIPVHRHLFSAARRLISAGRWKVNEPGAKVWHCSEGTFLVWKHALTELIDEVKKETGVNVRNEPDEIADELVQRNMAKPKYIDGQEPDTDDELGAYYLYWLITPKALTEGRDPDSIKLTALKIDTPDRLFANDIPPEAEIKIWATNLEGQPISPEDSLPEGSLVVGGAVVDSSTGEVLGGSQDTVVAHPTQDQPRNDDQTNSESEPLVDSSESTTVPKPVLAIKPNTDDEPRGNSEAKAEPAAAENTEKRMSPLDRMLAGGGQSPVLKPNRKANRKEREKPEAAPGLSGNAPKNTGIIPEKPVAPEQRSEEQRDKPKPEQALQSLQSIGDDLDFPFGIDEADEVVKPQASEVPGDEAKPDAAARSPEAETRNGQSKPALSNHNHEAVGTAKVVESPQSKPAKKPAAEPSITNSTAKPGGDKKTDLSSESNHTHSTKPRAKSGEEQPGSGEKNKATPPKTVVLGKHRKPSEKSNSKPLNVQPSSADPVAAYEQFVKDNHAAGRILDDLITSVVDHGEVLGARWFIFESRVTIAYPYAFENGEVEPLDALAELEKHGLLYLNPSNPMRKVLEFDGVNAIALATRPSSIITAYLVSREKTIDPHFVAPSPDLRLMRSRKKVDLMPKNDKKTSPDKLRTEKPQNPQNGKAPKPDN</sequence>
<accession>A0A0F9R6M5</accession>
<feature type="region of interest" description="Disordered" evidence="1">
    <location>
        <begin position="476"/>
        <end position="785"/>
    </location>
</feature>